<reference evidence="1 2" key="1">
    <citation type="submission" date="2018-06" db="EMBL/GenBank/DDBJ databases">
        <title>Extensive metabolic versatility and redundancy in microbially diverse, dynamic hydrothermal sediments.</title>
        <authorList>
            <person name="Dombrowski N."/>
            <person name="Teske A."/>
            <person name="Baker B.J."/>
        </authorList>
    </citation>
    <scope>NUCLEOTIDE SEQUENCE [LARGE SCALE GENOMIC DNA]</scope>
    <source>
        <strain evidence="1">B66_G16</strain>
    </source>
</reference>
<evidence type="ECO:0000313" key="2">
    <source>
        <dbReference type="Proteomes" id="UP000278475"/>
    </source>
</evidence>
<sequence length="64" mass="7388">MIKTGHVIELPSIKQKAREKIGLSAKPPTSYQFEEALSEIQSLIKSNRLDSKVAWNWDKKRAEY</sequence>
<organism evidence="1 2">
    <name type="scientific">Thermoproteota archaeon</name>
    <dbReference type="NCBI Taxonomy" id="2056631"/>
    <lineage>
        <taxon>Archaea</taxon>
        <taxon>Thermoproteota</taxon>
    </lineage>
</organism>
<gene>
    <name evidence="1" type="ORF">DRJ31_06980</name>
</gene>
<dbReference type="Proteomes" id="UP000278475">
    <property type="component" value="Unassembled WGS sequence"/>
</dbReference>
<evidence type="ECO:0000313" key="1">
    <source>
        <dbReference type="EMBL" id="RLE48566.1"/>
    </source>
</evidence>
<dbReference type="AlphaFoldDB" id="A0A497EMZ2"/>
<proteinExistence type="predicted"/>
<name>A0A497EMZ2_9CREN</name>
<accession>A0A497EMZ2</accession>
<dbReference type="EMBL" id="QMQV01000068">
    <property type="protein sequence ID" value="RLE48566.1"/>
    <property type="molecule type" value="Genomic_DNA"/>
</dbReference>
<comment type="caution">
    <text evidence="1">The sequence shown here is derived from an EMBL/GenBank/DDBJ whole genome shotgun (WGS) entry which is preliminary data.</text>
</comment>
<protein>
    <submittedName>
        <fullName evidence="1">Uncharacterized protein</fullName>
    </submittedName>
</protein>